<feature type="compositionally biased region" description="Basic and acidic residues" evidence="1">
    <location>
        <begin position="27"/>
        <end position="36"/>
    </location>
</feature>
<sequence>MARRNRSFRPSGRALDILNSINNPDTTSRKRPDRPVRSSRRATHGGERQDVSENREDIWEISASPENRRRPSPPAPSRDTPPQTLDQPEAEPTPRRSRRLQHEAPENPPPLGDPSRHKEQAPDVEEPEPGPESESESEDEEWVSDGKGSEASEQVSLERLEEYSEIDERPDGQQAVVVHETATTKKRKTPAMDSARGNEEQPQNAQDKNETSHHRGGRDTLSSPTSRRQRRRARSSSRVRIEIPPPASSPARSETPPDFSGQAHPTDRALVIVPEPIKEIWFDQARRLGGQEDNWRTLIAEVKVLQKLKVPSVEHHLEYFKGAVDFFLDNYKRTVIVPLRGGDAPALESAARFGDSLAVIQQEGDQVMDVIYELTDPAQRQNLLDGFGARAIEWAFKVVKQCFQAYYLAGERYPAARGHFRRALALLSWFCRRLGSLAGRMQLDARRKRLRQLEKPLAKIQAALESRALEPEAREAPESPNKPGTLRDLAFPYGRKPWTNDEGEVLLDGLQRYQGPDRYYQILSQSGRRLLGRTVLELQEQACELRDRILSQHGEELHNPEGQRKWRWLSSVRED</sequence>
<proteinExistence type="predicted"/>
<evidence type="ECO:0000256" key="1">
    <source>
        <dbReference type="SAM" id="MobiDB-lite"/>
    </source>
</evidence>
<dbReference type="EMBL" id="KZ559599">
    <property type="protein sequence ID" value="PLN77252.1"/>
    <property type="molecule type" value="Genomic_DNA"/>
</dbReference>
<feature type="compositionally biased region" description="Basic residues" evidence="1">
    <location>
        <begin position="227"/>
        <end position="237"/>
    </location>
</feature>
<reference evidence="3" key="1">
    <citation type="submission" date="2017-12" db="EMBL/GenBank/DDBJ databases">
        <authorList>
            <consortium name="DOE Joint Genome Institute"/>
            <person name="Mondo S.J."/>
            <person name="Kjaerbolling I."/>
            <person name="Vesth T.C."/>
            <person name="Frisvad J.C."/>
            <person name="Nybo J.L."/>
            <person name="Theobald S."/>
            <person name="Kuo A."/>
            <person name="Bowyer P."/>
            <person name="Matsuda Y."/>
            <person name="Lyhne E.K."/>
            <person name="Kogle M.E."/>
            <person name="Clum A."/>
            <person name="Lipzen A."/>
            <person name="Salamov A."/>
            <person name="Ngan C.Y."/>
            <person name="Daum C."/>
            <person name="Chiniquy J."/>
            <person name="Barry K."/>
            <person name="LaButti K."/>
            <person name="Haridas S."/>
            <person name="Simmons B.A."/>
            <person name="Magnuson J.K."/>
            <person name="Mortensen U.H."/>
            <person name="Larsen T.O."/>
            <person name="Grigoriev I.V."/>
            <person name="Baker S.E."/>
            <person name="Andersen M.R."/>
            <person name="Nordberg H.P."/>
            <person name="Cantor M.N."/>
            <person name="Hua S.X."/>
        </authorList>
    </citation>
    <scope>NUCLEOTIDE SEQUENCE [LARGE SCALE GENOMIC DNA]</scope>
    <source>
        <strain evidence="3">IBT 19404</strain>
    </source>
</reference>
<feature type="compositionally biased region" description="Basic and acidic residues" evidence="1">
    <location>
        <begin position="468"/>
        <end position="477"/>
    </location>
</feature>
<dbReference type="OrthoDB" id="5431211at2759"/>
<evidence type="ECO:0000313" key="2">
    <source>
        <dbReference type="EMBL" id="PLN77252.1"/>
    </source>
</evidence>
<organism evidence="2 3">
    <name type="scientific">Aspergillus taichungensis</name>
    <dbReference type="NCBI Taxonomy" id="482145"/>
    <lineage>
        <taxon>Eukaryota</taxon>
        <taxon>Fungi</taxon>
        <taxon>Dikarya</taxon>
        <taxon>Ascomycota</taxon>
        <taxon>Pezizomycotina</taxon>
        <taxon>Eurotiomycetes</taxon>
        <taxon>Eurotiomycetidae</taxon>
        <taxon>Eurotiales</taxon>
        <taxon>Aspergillaceae</taxon>
        <taxon>Aspergillus</taxon>
        <taxon>Aspergillus subgen. Circumdati</taxon>
    </lineage>
</organism>
<dbReference type="AlphaFoldDB" id="A0A2J5HJH9"/>
<feature type="compositionally biased region" description="Basic and acidic residues" evidence="1">
    <location>
        <begin position="44"/>
        <end position="58"/>
    </location>
</feature>
<keyword evidence="3" id="KW-1185">Reference proteome</keyword>
<feature type="region of interest" description="Disordered" evidence="1">
    <location>
        <begin position="1"/>
        <end position="266"/>
    </location>
</feature>
<dbReference type="Proteomes" id="UP000235023">
    <property type="component" value="Unassembled WGS sequence"/>
</dbReference>
<evidence type="ECO:0000313" key="3">
    <source>
        <dbReference type="Proteomes" id="UP000235023"/>
    </source>
</evidence>
<name>A0A2J5HJH9_9EURO</name>
<feature type="compositionally biased region" description="Acidic residues" evidence="1">
    <location>
        <begin position="122"/>
        <end position="143"/>
    </location>
</feature>
<protein>
    <submittedName>
        <fullName evidence="2">Uncharacterized protein</fullName>
    </submittedName>
</protein>
<feature type="compositionally biased region" description="Basic and acidic residues" evidence="1">
    <location>
        <begin position="156"/>
        <end position="171"/>
    </location>
</feature>
<accession>A0A2J5HJH9</accession>
<gene>
    <name evidence="2" type="ORF">BDW42DRAFT_177151</name>
</gene>
<feature type="region of interest" description="Disordered" evidence="1">
    <location>
        <begin position="468"/>
        <end position="487"/>
    </location>
</feature>